<evidence type="ECO:0000259" key="3">
    <source>
        <dbReference type="Pfam" id="PF00501"/>
    </source>
</evidence>
<dbReference type="OrthoDB" id="9757771at2"/>
<evidence type="ECO:0000259" key="4">
    <source>
        <dbReference type="Pfam" id="PF13193"/>
    </source>
</evidence>
<dbReference type="InterPro" id="IPR042099">
    <property type="entry name" value="ANL_N_sf"/>
</dbReference>
<dbReference type="Pfam" id="PF00501">
    <property type="entry name" value="AMP-binding"/>
    <property type="match status" value="1"/>
</dbReference>
<dbReference type="InterPro" id="IPR000873">
    <property type="entry name" value="AMP-dep_synth/lig_dom"/>
</dbReference>
<dbReference type="GO" id="GO:0006631">
    <property type="term" value="P:fatty acid metabolic process"/>
    <property type="evidence" value="ECO:0007669"/>
    <property type="project" value="TreeGrafter"/>
</dbReference>
<dbReference type="AlphaFoldDB" id="A0A0A6XZM2"/>
<dbReference type="EMBL" id="JRUN01000020">
    <property type="protein sequence ID" value="KHD85567.1"/>
    <property type="molecule type" value="Genomic_DNA"/>
</dbReference>
<dbReference type="PROSITE" id="PS00455">
    <property type="entry name" value="AMP_BINDING"/>
    <property type="match status" value="1"/>
</dbReference>
<dbReference type="Gene3D" id="3.30.300.30">
    <property type="match status" value="1"/>
</dbReference>
<dbReference type="Gene3D" id="3.40.50.12780">
    <property type="entry name" value="N-terminal domain of ligase-like"/>
    <property type="match status" value="1"/>
</dbReference>
<protein>
    <submittedName>
        <fullName evidence="5">Acyl-CoA synthetase</fullName>
    </submittedName>
</protein>
<dbReference type="RefSeq" id="WP_035354371.1">
    <property type="nucleotide sequence ID" value="NZ_JRUN01000020.1"/>
</dbReference>
<dbReference type="Pfam" id="PF13193">
    <property type="entry name" value="AMP-binding_C"/>
    <property type="match status" value="1"/>
</dbReference>
<reference evidence="5 6" key="1">
    <citation type="submission" date="2014-10" db="EMBL/GenBank/DDBJ databases">
        <title>Draft genome of phytase producing Bacillus ginsengihumi strain M2.11.</title>
        <authorList>
            <person name="Toymentseva A."/>
            <person name="Boulygina E.A."/>
            <person name="Kazakov S.V."/>
            <person name="Kayumov I."/>
            <person name="Suleimanova A.D."/>
            <person name="Mardanova A.M."/>
            <person name="Maria S.N."/>
            <person name="Sergey M.Y."/>
            <person name="Sharipova M.R."/>
        </authorList>
    </citation>
    <scope>NUCLEOTIDE SEQUENCE [LARGE SCALE GENOMIC DNA]</scope>
    <source>
        <strain evidence="5 6">M2.11</strain>
    </source>
</reference>
<comment type="caution">
    <text evidence="5">The sequence shown here is derived from an EMBL/GenBank/DDBJ whole genome shotgun (WGS) entry which is preliminary data.</text>
</comment>
<evidence type="ECO:0000256" key="1">
    <source>
        <dbReference type="ARBA" id="ARBA00006432"/>
    </source>
</evidence>
<dbReference type="InterPro" id="IPR020845">
    <property type="entry name" value="AMP-binding_CS"/>
</dbReference>
<dbReference type="InterPro" id="IPR045851">
    <property type="entry name" value="AMP-bd_C_sf"/>
</dbReference>
<proteinExistence type="inferred from homology"/>
<dbReference type="PANTHER" id="PTHR43201:SF5">
    <property type="entry name" value="MEDIUM-CHAIN ACYL-COA LIGASE ACSF2, MITOCHONDRIAL"/>
    <property type="match status" value="1"/>
</dbReference>
<feature type="domain" description="AMP-dependent synthetase/ligase" evidence="3">
    <location>
        <begin position="11"/>
        <end position="345"/>
    </location>
</feature>
<sequence length="486" mass="55463">MSLITSTYEIYAKQFPDKLAICTKEQKISYREWYEAVNQTANWLHTLHSTNKIVGIYMENGIPFLQVFAGAAAAGWIAVPFDLKWKNNELLKRGALASPSIWITSKQFYKKLKSIYENVMLWDDCLISIRQYLHTKLLRENNSSAPFYMGFTSGSTGNPKAFIRSHQSWIESFKCNLIDFHIQENDRILIPGSLIYSHFLYGAVSTLFLGGTVYLLAKFSATETISFLHEHPISVIYTVPTMIEALLKKGAVISTPIKIISSGAKWEEHSKQKVKNFFPQHSLYEFYGASELSFITFLTDEQKPGSVGKPCHNVEIQIRRNNQETAGPYEIGKIYVHSKMAFIGYIEGKHSTTTQSLKDEYGWVTVHDMGYLDEDGYLYLVGRENNMILYGAINIFPEEIEMVLSLHPDVERVAVIGLADPYWGQIVAAVIQGETSKNKLINWCNLRLASYKVPRKWFFIEKMPLTTGGKIARSELRERLHAMVKL</sequence>
<organism evidence="5 6">
    <name type="scientific">Heyndrickxia ginsengihumi</name>
    <dbReference type="NCBI Taxonomy" id="363870"/>
    <lineage>
        <taxon>Bacteria</taxon>
        <taxon>Bacillati</taxon>
        <taxon>Bacillota</taxon>
        <taxon>Bacilli</taxon>
        <taxon>Bacillales</taxon>
        <taxon>Bacillaceae</taxon>
        <taxon>Heyndrickxia</taxon>
    </lineage>
</organism>
<dbReference type="PANTHER" id="PTHR43201">
    <property type="entry name" value="ACYL-COA SYNTHETASE"/>
    <property type="match status" value="1"/>
</dbReference>
<comment type="similarity">
    <text evidence="1">Belongs to the ATP-dependent AMP-binding enzyme family.</text>
</comment>
<dbReference type="STRING" id="363870.NG54_08380"/>
<feature type="domain" description="AMP-binding enzyme C-terminal" evidence="4">
    <location>
        <begin position="399"/>
        <end position="470"/>
    </location>
</feature>
<name>A0A0A6XZM2_9BACI</name>
<dbReference type="InterPro" id="IPR025110">
    <property type="entry name" value="AMP-bd_C"/>
</dbReference>
<evidence type="ECO:0000256" key="2">
    <source>
        <dbReference type="ARBA" id="ARBA00022598"/>
    </source>
</evidence>
<keyword evidence="2" id="KW-0436">Ligase</keyword>
<accession>A0A0A6XZM2</accession>
<evidence type="ECO:0000313" key="5">
    <source>
        <dbReference type="EMBL" id="KHD85567.1"/>
    </source>
</evidence>
<dbReference type="GO" id="GO:0031956">
    <property type="term" value="F:medium-chain fatty acid-CoA ligase activity"/>
    <property type="evidence" value="ECO:0007669"/>
    <property type="project" value="TreeGrafter"/>
</dbReference>
<dbReference type="SUPFAM" id="SSF56801">
    <property type="entry name" value="Acetyl-CoA synthetase-like"/>
    <property type="match status" value="1"/>
</dbReference>
<evidence type="ECO:0000313" key="6">
    <source>
        <dbReference type="Proteomes" id="UP000030588"/>
    </source>
</evidence>
<dbReference type="NCBIfam" id="NF005797">
    <property type="entry name" value="PRK07638.1"/>
    <property type="match status" value="1"/>
</dbReference>
<gene>
    <name evidence="5" type="ORF">NG54_08380</name>
</gene>
<dbReference type="Proteomes" id="UP000030588">
    <property type="component" value="Unassembled WGS sequence"/>
</dbReference>